<dbReference type="EMBL" id="JARPWH010000018">
    <property type="protein sequence ID" value="MDT2402178.1"/>
    <property type="molecule type" value="Genomic_DNA"/>
</dbReference>
<evidence type="ECO:0000313" key="4">
    <source>
        <dbReference type="EMBL" id="MDT2515754.1"/>
    </source>
</evidence>
<proteinExistence type="predicted"/>
<comment type="caution">
    <text evidence="3">The sequence shown here is derived from an EMBL/GenBank/DDBJ whole genome shotgun (WGS) entry which is preliminary data.</text>
</comment>
<evidence type="ECO:0000256" key="1">
    <source>
        <dbReference type="ARBA" id="ARBA00022857"/>
    </source>
</evidence>
<dbReference type="Proteomes" id="UP000288388">
    <property type="component" value="Unassembled WGS sequence"/>
</dbReference>
<dbReference type="PANTHER" id="PTHR44154">
    <property type="entry name" value="QUINONE OXIDOREDUCTASE"/>
    <property type="match status" value="1"/>
</dbReference>
<evidence type="ECO:0000313" key="8">
    <source>
        <dbReference type="Proteomes" id="UP001264335"/>
    </source>
</evidence>
<dbReference type="Proteomes" id="UP001264335">
    <property type="component" value="Unassembled WGS sequence"/>
</dbReference>
<keyword evidence="1" id="KW-0521">NADP</keyword>
<dbReference type="Gene3D" id="3.90.180.10">
    <property type="entry name" value="Medium-chain alcohol dehydrogenases, catalytic domain"/>
    <property type="match status" value="1"/>
</dbReference>
<gene>
    <name evidence="5" type="ORF">EK398_14245</name>
    <name evidence="3" type="ORF">P7D43_07330</name>
    <name evidence="4" type="ORF">P7D79_16130</name>
</gene>
<evidence type="ECO:0000313" key="7">
    <source>
        <dbReference type="Proteomes" id="UP001260773"/>
    </source>
</evidence>
<dbReference type="AlphaFoldDB" id="A0A2N8PX11"/>
<feature type="domain" description="Alcohol dehydrogenase-like N-terminal" evidence="2">
    <location>
        <begin position="27"/>
        <end position="93"/>
    </location>
</feature>
<evidence type="ECO:0000313" key="5">
    <source>
        <dbReference type="EMBL" id="RVU95905.1"/>
    </source>
</evidence>
<reference evidence="5 6" key="1">
    <citation type="submission" date="2018-12" db="EMBL/GenBank/DDBJ databases">
        <title>A novel vanA-carrying plasmid in a clinical isolate of Enterococcus avium.</title>
        <authorList>
            <person name="Bernasconi O.J."/>
            <person name="Luzzaro F."/>
            <person name="Endimiani A."/>
        </authorList>
    </citation>
    <scope>NUCLEOTIDE SEQUENCE [LARGE SCALE GENOMIC DNA]</scope>
    <source>
        <strain evidence="5 6">LC0559/18</strain>
    </source>
</reference>
<dbReference type="RefSeq" id="WP_016181894.1">
    <property type="nucleotide sequence ID" value="NZ_CAAKOC010000192.1"/>
</dbReference>
<evidence type="ECO:0000313" key="3">
    <source>
        <dbReference type="EMBL" id="MDT2402178.1"/>
    </source>
</evidence>
<dbReference type="PANTHER" id="PTHR44154:SF1">
    <property type="entry name" value="QUINONE OXIDOREDUCTASE"/>
    <property type="match status" value="1"/>
</dbReference>
<dbReference type="InterPro" id="IPR051603">
    <property type="entry name" value="Zinc-ADH_QOR/CCCR"/>
</dbReference>
<name>A0A2N8PX11_ENTAV</name>
<dbReference type="SUPFAM" id="SSF50129">
    <property type="entry name" value="GroES-like"/>
    <property type="match status" value="1"/>
</dbReference>
<sequence>MKKMILKEYGSVDIMKMADVEIPSPSAQQLVIKTAVIGVNDPDIVIRQAGPAPTMPKDTFPPLPHSLDEDFSGVVTAIGEAVTRFKVVDHVVVFSNMNTYMVYILDAQLLEHMFTLQERPRRATI</sequence>
<dbReference type="Proteomes" id="UP001260773">
    <property type="component" value="Unassembled WGS sequence"/>
</dbReference>
<dbReference type="EMBL" id="RYZS01000001">
    <property type="protein sequence ID" value="RVU95905.1"/>
    <property type="molecule type" value="Genomic_DNA"/>
</dbReference>
<evidence type="ECO:0000259" key="2">
    <source>
        <dbReference type="Pfam" id="PF08240"/>
    </source>
</evidence>
<dbReference type="InterPro" id="IPR013154">
    <property type="entry name" value="ADH-like_N"/>
</dbReference>
<accession>A0A2N8PX11</accession>
<protein>
    <submittedName>
        <fullName evidence="3">Alcohol dehydrogenase catalytic domain-containing protein</fullName>
    </submittedName>
</protein>
<organism evidence="3 7">
    <name type="scientific">Enterococcus avium</name>
    <name type="common">Streptococcus avium</name>
    <dbReference type="NCBI Taxonomy" id="33945"/>
    <lineage>
        <taxon>Bacteria</taxon>
        <taxon>Bacillati</taxon>
        <taxon>Bacillota</taxon>
        <taxon>Bacilli</taxon>
        <taxon>Lactobacillales</taxon>
        <taxon>Enterococcaceae</taxon>
        <taxon>Enterococcus</taxon>
    </lineage>
</organism>
<dbReference type="Pfam" id="PF08240">
    <property type="entry name" value="ADH_N"/>
    <property type="match status" value="1"/>
</dbReference>
<dbReference type="EMBL" id="JARPWY010000053">
    <property type="protein sequence ID" value="MDT2515754.1"/>
    <property type="molecule type" value="Genomic_DNA"/>
</dbReference>
<evidence type="ECO:0000313" key="6">
    <source>
        <dbReference type="Proteomes" id="UP000288388"/>
    </source>
</evidence>
<reference evidence="3 8" key="2">
    <citation type="submission" date="2023-03" db="EMBL/GenBank/DDBJ databases">
        <authorList>
            <person name="Shen W."/>
            <person name="Cai J."/>
        </authorList>
    </citation>
    <scope>NUCLEOTIDE SEQUENCE</scope>
    <source>
        <strain evidence="3">P33-2</strain>
        <strain evidence="4 8">Y2</strain>
    </source>
</reference>
<dbReference type="InterPro" id="IPR011032">
    <property type="entry name" value="GroES-like_sf"/>
</dbReference>